<dbReference type="GO" id="GO:0005524">
    <property type="term" value="F:ATP binding"/>
    <property type="evidence" value="ECO:0007669"/>
    <property type="project" value="UniProtKB-KW"/>
</dbReference>
<organism evidence="4 6">
    <name type="scientific">Candidatus Altarchaeum hamiconexum</name>
    <dbReference type="NCBI Taxonomy" id="1803513"/>
    <lineage>
        <taxon>Archaea</taxon>
        <taxon>Candidatus Altarchaeota</taxon>
        <taxon>Candidatus Altiarchaeia</taxon>
        <taxon>Candidatus Altarchaeales</taxon>
        <taxon>Candidatus Altarchaeaceae</taxon>
        <taxon>Candidatus Altarchaeum</taxon>
    </lineage>
</organism>
<dbReference type="InterPro" id="IPR050795">
    <property type="entry name" value="Asn_Synthetase"/>
</dbReference>
<evidence type="ECO:0000256" key="1">
    <source>
        <dbReference type="ARBA" id="ARBA00022741"/>
    </source>
</evidence>
<dbReference type="AlphaFoldDB" id="A0A8J8CE62"/>
<evidence type="ECO:0000259" key="3">
    <source>
        <dbReference type="Pfam" id="PF00733"/>
    </source>
</evidence>
<dbReference type="CDD" id="cd01991">
    <property type="entry name" value="Asn_synthase_B_C"/>
    <property type="match status" value="1"/>
</dbReference>
<sequence length="285" mass="32550">MENINYDATLLNLKNLLSQSVGQATNKLQKTGVVFSAGIDSTVIAFLAKKFCNVCAYTVGTCKGEDIIFARKFEKLNILDTKIIEITEGDVENEKGNILKILNNNNIPVTKLNLSTAVPLYFASKKAYRDGIKVMLSGQGADEIFGGYVRYLKMNEYQRIIAMKNDINLAYKDNLNRDIAMCAFNKISLKFPYMDKNFSDYAMNIPMKFKIYEVKNDQYPDDFGETIDIVDGKKFIRKFILRKLGREASVPEFIVKRKKKAMQYGSMSEKIIEKILKKHSIQIKF</sequence>
<accession>A0A8J8CE62</accession>
<evidence type="ECO:0000313" key="5">
    <source>
        <dbReference type="EMBL" id="NCS91086.1"/>
    </source>
</evidence>
<dbReference type="PANTHER" id="PTHR11772">
    <property type="entry name" value="ASPARAGINE SYNTHETASE"/>
    <property type="match status" value="1"/>
</dbReference>
<dbReference type="InterPro" id="IPR014729">
    <property type="entry name" value="Rossmann-like_a/b/a_fold"/>
</dbReference>
<dbReference type="EMBL" id="JAACQH010000025">
    <property type="protein sequence ID" value="NCS91086.1"/>
    <property type="molecule type" value="Genomic_DNA"/>
</dbReference>
<dbReference type="Pfam" id="PF00733">
    <property type="entry name" value="Asn_synthase"/>
    <property type="match status" value="2"/>
</dbReference>
<gene>
    <name evidence="5" type="ORF">GW779_01500</name>
    <name evidence="4" type="ORF">GW910_00955</name>
</gene>
<dbReference type="Proteomes" id="UP000738826">
    <property type="component" value="Unassembled WGS sequence"/>
</dbReference>
<comment type="caution">
    <text evidence="4">The sequence shown here is derived from an EMBL/GenBank/DDBJ whole genome shotgun (WGS) entry which is preliminary data.</text>
</comment>
<keyword evidence="2" id="KW-0067">ATP-binding</keyword>
<dbReference type="InterPro" id="IPR001962">
    <property type="entry name" value="Asn_synthase"/>
</dbReference>
<proteinExistence type="predicted"/>
<dbReference type="PANTHER" id="PTHR11772:SF2">
    <property type="entry name" value="ASPARAGINE SYNTHETASE [GLUTAMINE-HYDROLYZING]"/>
    <property type="match status" value="1"/>
</dbReference>
<name>A0A8J8CE62_9ARCH</name>
<keyword evidence="1" id="KW-0547">Nucleotide-binding</keyword>
<feature type="domain" description="Asparagine synthetase" evidence="3">
    <location>
        <begin position="13"/>
        <end position="157"/>
    </location>
</feature>
<reference evidence="4" key="1">
    <citation type="submission" date="2019-11" db="EMBL/GenBank/DDBJ databases">
        <title>Lipid analysis of CO2-rich subsurface aquifers suggests an autotrophy-based deep biosphere with lysolipids enriched in CPR bacteria.</title>
        <authorList>
            <person name="Probst A.J."/>
            <person name="Elling F.J."/>
            <person name="Castelle C.J."/>
            <person name="Zhu Q."/>
            <person name="Elvert M."/>
            <person name="Birarda G."/>
            <person name="Holman H.-Y."/>
            <person name="Lane K.R."/>
            <person name="Ladd B."/>
            <person name="Ryan M.C."/>
            <person name="Woyke T."/>
            <person name="Hinrichs K.-U."/>
            <person name="Banfield J.F."/>
        </authorList>
    </citation>
    <scope>NUCLEOTIDE SEQUENCE</scope>
    <source>
        <strain evidence="4">CG_2015-01_33_1645</strain>
        <strain evidence="5">CG_2015-04_33_537</strain>
    </source>
</reference>
<evidence type="ECO:0000313" key="4">
    <source>
        <dbReference type="EMBL" id="NCN64635.1"/>
    </source>
</evidence>
<dbReference type="GO" id="GO:0004066">
    <property type="term" value="F:asparagine synthase (glutamine-hydrolyzing) activity"/>
    <property type="evidence" value="ECO:0007669"/>
    <property type="project" value="InterPro"/>
</dbReference>
<dbReference type="Proteomes" id="UP000768163">
    <property type="component" value="Unassembled WGS sequence"/>
</dbReference>
<dbReference type="Gene3D" id="3.40.50.620">
    <property type="entry name" value="HUPs"/>
    <property type="match status" value="1"/>
</dbReference>
<dbReference type="GO" id="GO:0005829">
    <property type="term" value="C:cytosol"/>
    <property type="evidence" value="ECO:0007669"/>
    <property type="project" value="TreeGrafter"/>
</dbReference>
<feature type="domain" description="Asparagine synthetase" evidence="3">
    <location>
        <begin position="168"/>
        <end position="278"/>
    </location>
</feature>
<dbReference type="SUPFAM" id="SSF52402">
    <property type="entry name" value="Adenine nucleotide alpha hydrolases-like"/>
    <property type="match status" value="1"/>
</dbReference>
<evidence type="ECO:0000256" key="2">
    <source>
        <dbReference type="ARBA" id="ARBA00022840"/>
    </source>
</evidence>
<dbReference type="EMBL" id="JAACVF010000023">
    <property type="protein sequence ID" value="NCN64635.1"/>
    <property type="molecule type" value="Genomic_DNA"/>
</dbReference>
<protein>
    <recommendedName>
        <fullName evidence="3">Asparagine synthetase domain-containing protein</fullName>
    </recommendedName>
</protein>
<dbReference type="GO" id="GO:0006529">
    <property type="term" value="P:asparagine biosynthetic process"/>
    <property type="evidence" value="ECO:0007669"/>
    <property type="project" value="InterPro"/>
</dbReference>
<evidence type="ECO:0000313" key="6">
    <source>
        <dbReference type="Proteomes" id="UP000768163"/>
    </source>
</evidence>